<protein>
    <submittedName>
        <fullName evidence="8">Transcription initiation factor TFIID subunit 6</fullName>
    </submittedName>
</protein>
<organism evidence="8 9">
    <name type="scientific">Hondaea fermentalgiana</name>
    <dbReference type="NCBI Taxonomy" id="2315210"/>
    <lineage>
        <taxon>Eukaryota</taxon>
        <taxon>Sar</taxon>
        <taxon>Stramenopiles</taxon>
        <taxon>Bigyra</taxon>
        <taxon>Labyrinthulomycetes</taxon>
        <taxon>Thraustochytrida</taxon>
        <taxon>Thraustochytriidae</taxon>
        <taxon>Hondaea</taxon>
    </lineage>
</organism>
<dbReference type="PANTHER" id="PTHR10221:SF9">
    <property type="entry name" value="TRANSCRIPTION INITIATION FACTOR TFIID SUBUNIT 6"/>
    <property type="match status" value="1"/>
</dbReference>
<evidence type="ECO:0000313" key="9">
    <source>
        <dbReference type="Proteomes" id="UP000241890"/>
    </source>
</evidence>
<evidence type="ECO:0000256" key="2">
    <source>
        <dbReference type="ARBA" id="ARBA00007688"/>
    </source>
</evidence>
<evidence type="ECO:0000256" key="1">
    <source>
        <dbReference type="ARBA" id="ARBA00004123"/>
    </source>
</evidence>
<keyword evidence="8" id="KW-0396">Initiation factor</keyword>
<comment type="similarity">
    <text evidence="2">Belongs to the TAF6 family.</text>
</comment>
<dbReference type="GO" id="GO:0016251">
    <property type="term" value="F:RNA polymerase II general transcription initiation factor activity"/>
    <property type="evidence" value="ECO:0007669"/>
    <property type="project" value="InterPro"/>
</dbReference>
<dbReference type="InterPro" id="IPR037796">
    <property type="entry name" value="TAF6"/>
</dbReference>
<dbReference type="GO" id="GO:0051123">
    <property type="term" value="P:RNA polymerase II preinitiation complex assembly"/>
    <property type="evidence" value="ECO:0007669"/>
    <property type="project" value="TreeGrafter"/>
</dbReference>
<dbReference type="SUPFAM" id="SSF48371">
    <property type="entry name" value="ARM repeat"/>
    <property type="match status" value="1"/>
</dbReference>
<dbReference type="InterPro" id="IPR046344">
    <property type="entry name" value="TAF6_C_sf"/>
</dbReference>
<keyword evidence="3" id="KW-0805">Transcription regulation</keyword>
<dbReference type="GO" id="GO:0046695">
    <property type="term" value="C:SLIK (SAGA-like) complex"/>
    <property type="evidence" value="ECO:0007669"/>
    <property type="project" value="InterPro"/>
</dbReference>
<accession>A0A2R5GS75</accession>
<dbReference type="InParanoid" id="A0A2R5GS75"/>
<dbReference type="GO" id="GO:0003743">
    <property type="term" value="F:translation initiation factor activity"/>
    <property type="evidence" value="ECO:0007669"/>
    <property type="project" value="UniProtKB-KW"/>
</dbReference>
<sequence>MERSLFAKKNAATLVRRLTIDDVENALRVRKIPVVHGFGVSKPDRFKFLQYQNLYFLEQEDVDLGRILEDSEQLFLPKKVPLRPSFGIHWLAINGVQPTIAENPHLLEGQGTAKEKVKSDPQNGIAKHVLTKELQIYYEKVVLAVVEAALGNSAAAESVYASLAVDPGLQQLMPYLAKFIFDQVNKSLSNLALLKSVMRLTRCILINPNLDKELYLHEMMPPIMTCIVHRRLCTSPFQDHWSLRDAAATLIPIVYGQYGDTYQNIKPRVQNTLRDALMRKDRPLTTQYGAIVGIAAMGPLTVQAVLLPVMAKLLRRYSKAMLRSRSILERREAQHCVGALQSAFGSYLRACASPELSKAILLEEHAEMARAVALAAGEATIPWQPHDAASSSHLFLFV</sequence>
<dbReference type="Pfam" id="PF07571">
    <property type="entry name" value="TAF6_C"/>
    <property type="match status" value="1"/>
</dbReference>
<evidence type="ECO:0000256" key="6">
    <source>
        <dbReference type="SAM" id="Phobius"/>
    </source>
</evidence>
<dbReference type="EMBL" id="BEYU01000166">
    <property type="protein sequence ID" value="GBG33736.1"/>
    <property type="molecule type" value="Genomic_DNA"/>
</dbReference>
<dbReference type="InterPro" id="IPR016024">
    <property type="entry name" value="ARM-type_fold"/>
</dbReference>
<evidence type="ECO:0000256" key="5">
    <source>
        <dbReference type="ARBA" id="ARBA00023242"/>
    </source>
</evidence>
<proteinExistence type="inferred from homology"/>
<evidence type="ECO:0000256" key="3">
    <source>
        <dbReference type="ARBA" id="ARBA00023015"/>
    </source>
</evidence>
<evidence type="ECO:0000256" key="4">
    <source>
        <dbReference type="ARBA" id="ARBA00023163"/>
    </source>
</evidence>
<dbReference type="AlphaFoldDB" id="A0A2R5GS75"/>
<feature type="transmembrane region" description="Helical" evidence="6">
    <location>
        <begin position="288"/>
        <end position="314"/>
    </location>
</feature>
<dbReference type="GO" id="GO:0003713">
    <property type="term" value="F:transcription coactivator activity"/>
    <property type="evidence" value="ECO:0007669"/>
    <property type="project" value="TreeGrafter"/>
</dbReference>
<dbReference type="PANTHER" id="PTHR10221">
    <property type="entry name" value="TRANSCRIPTION INITIATION FACTOR TFIID SUBUNIT 6"/>
    <property type="match status" value="1"/>
</dbReference>
<keyword evidence="6" id="KW-1133">Transmembrane helix</keyword>
<dbReference type="OrthoDB" id="361039at2759"/>
<dbReference type="Proteomes" id="UP000241890">
    <property type="component" value="Unassembled WGS sequence"/>
</dbReference>
<keyword evidence="5" id="KW-0539">Nucleus</keyword>
<keyword evidence="4" id="KW-0804">Transcription</keyword>
<name>A0A2R5GS75_9STRA</name>
<keyword evidence="8" id="KW-0648">Protein biosynthesis</keyword>
<reference evidence="8 9" key="1">
    <citation type="submission" date="2017-12" db="EMBL/GenBank/DDBJ databases">
        <title>Sequencing, de novo assembly and annotation of complete genome of a new Thraustochytrid species, strain FCC1311.</title>
        <authorList>
            <person name="Sedici K."/>
            <person name="Godart F."/>
            <person name="Aiese Cigliano R."/>
            <person name="Sanseverino W."/>
            <person name="Barakat M."/>
            <person name="Ortet P."/>
            <person name="Marechal E."/>
            <person name="Cagnac O."/>
            <person name="Amato A."/>
        </authorList>
    </citation>
    <scope>NUCLEOTIDE SEQUENCE [LARGE SCALE GENOMIC DNA]</scope>
</reference>
<dbReference type="InterPro" id="IPR011442">
    <property type="entry name" value="TAF6_C"/>
</dbReference>
<dbReference type="Gene3D" id="1.25.40.770">
    <property type="entry name" value="TAF6, C-terminal HEAT repeat domain"/>
    <property type="match status" value="1"/>
</dbReference>
<dbReference type="GO" id="GO:0000124">
    <property type="term" value="C:SAGA complex"/>
    <property type="evidence" value="ECO:0007669"/>
    <property type="project" value="InterPro"/>
</dbReference>
<comment type="subcellular location">
    <subcellularLocation>
        <location evidence="1">Nucleus</location>
    </subcellularLocation>
</comment>
<keyword evidence="6" id="KW-0812">Transmembrane</keyword>
<evidence type="ECO:0000313" key="8">
    <source>
        <dbReference type="EMBL" id="GBG33736.1"/>
    </source>
</evidence>
<dbReference type="GO" id="GO:0005669">
    <property type="term" value="C:transcription factor TFIID complex"/>
    <property type="evidence" value="ECO:0007669"/>
    <property type="project" value="InterPro"/>
</dbReference>
<dbReference type="CDD" id="cd08050">
    <property type="entry name" value="TAF6C"/>
    <property type="match status" value="1"/>
</dbReference>
<comment type="caution">
    <text evidence="8">The sequence shown here is derived from an EMBL/GenBank/DDBJ whole genome shotgun (WGS) entry which is preliminary data.</text>
</comment>
<keyword evidence="9" id="KW-1185">Reference proteome</keyword>
<gene>
    <name evidence="8" type="ORF">FCC1311_099592</name>
</gene>
<evidence type="ECO:0000259" key="7">
    <source>
        <dbReference type="Pfam" id="PF07571"/>
    </source>
</evidence>
<keyword evidence="6" id="KW-0472">Membrane</keyword>
<feature type="domain" description="TAF6 C-terminal HEAT repeat" evidence="7">
    <location>
        <begin position="127"/>
        <end position="310"/>
    </location>
</feature>
<dbReference type="FunFam" id="1.25.40.770:FF:000001">
    <property type="entry name" value="Transcription initiation factor TFIID subunit 6"/>
    <property type="match status" value="1"/>
</dbReference>